<dbReference type="AlphaFoldDB" id="A0A7W5UIP2"/>
<comment type="caution">
    <text evidence="7">The sequence shown here is derived from an EMBL/GenBank/DDBJ whole genome shotgun (WGS) entry which is preliminary data.</text>
</comment>
<dbReference type="SMART" id="SM00245">
    <property type="entry name" value="TSPc"/>
    <property type="match status" value="1"/>
</dbReference>
<proteinExistence type="inferred from homology"/>
<evidence type="ECO:0000256" key="2">
    <source>
        <dbReference type="ARBA" id="ARBA00022670"/>
    </source>
</evidence>
<dbReference type="CDD" id="cd07560">
    <property type="entry name" value="Peptidase_S41_CPP"/>
    <property type="match status" value="1"/>
</dbReference>
<evidence type="ECO:0000256" key="4">
    <source>
        <dbReference type="ARBA" id="ARBA00022825"/>
    </source>
</evidence>
<evidence type="ECO:0000313" key="8">
    <source>
        <dbReference type="Proteomes" id="UP000541425"/>
    </source>
</evidence>
<dbReference type="CDD" id="cd06782">
    <property type="entry name" value="cpPDZ_CPP-like"/>
    <property type="match status" value="1"/>
</dbReference>
<dbReference type="GO" id="GO:0006508">
    <property type="term" value="P:proteolysis"/>
    <property type="evidence" value="ECO:0007669"/>
    <property type="project" value="UniProtKB-KW"/>
</dbReference>
<dbReference type="GO" id="GO:0030288">
    <property type="term" value="C:outer membrane-bounded periplasmic space"/>
    <property type="evidence" value="ECO:0007669"/>
    <property type="project" value="TreeGrafter"/>
</dbReference>
<dbReference type="Gene3D" id="2.30.42.10">
    <property type="match status" value="1"/>
</dbReference>
<dbReference type="PANTHER" id="PTHR32060:SF30">
    <property type="entry name" value="CARBOXY-TERMINAL PROCESSING PROTEASE CTPA"/>
    <property type="match status" value="1"/>
</dbReference>
<dbReference type="Proteomes" id="UP000541425">
    <property type="component" value="Unassembled WGS sequence"/>
</dbReference>
<dbReference type="SUPFAM" id="SSF52096">
    <property type="entry name" value="ClpP/crotonase"/>
    <property type="match status" value="1"/>
</dbReference>
<evidence type="ECO:0000256" key="1">
    <source>
        <dbReference type="ARBA" id="ARBA00009179"/>
    </source>
</evidence>
<comment type="similarity">
    <text evidence="1 5">Belongs to the peptidase S41A family.</text>
</comment>
<dbReference type="InterPro" id="IPR004447">
    <property type="entry name" value="Peptidase_S41A"/>
</dbReference>
<dbReference type="PROSITE" id="PS50106">
    <property type="entry name" value="PDZ"/>
    <property type="match status" value="1"/>
</dbReference>
<accession>A0A7W5UIP2</accession>
<dbReference type="GO" id="GO:0004252">
    <property type="term" value="F:serine-type endopeptidase activity"/>
    <property type="evidence" value="ECO:0007669"/>
    <property type="project" value="UniProtKB-EC"/>
</dbReference>
<sequence>MKKLLFLFALVFTIEGAAQSNSDHNFEISKNLDIFNSLYKELDTYYVDTLSAEKNINNALLYMLNQLDPYTQYYAENKTQELKQLTTGKYAGIGSVISFLKKARRCIIEEPYEGMPAALAGLRSGDILLSINGKDYGEAEKGKESEYSNRVSESLRGDAGTHFELKVKRYGVEKPLTFRLTRRTITMLSVQFYTMVNDSVGYALLTGFTEQTTHELQMAFAALKQKGMRRFILDLRGNGGGLLDQAVNVVGLFVPRGKEVVRMKGKLKEVNSIFKTKNEPADLTMPMVVLTDNGTASSAEITSGALQDYDRAVIIGQRTYGKGLVQQPRQLPYKTILKLTTSKYYIPSGRCIQAYNYKNGQPQHLPDSLSKVFHTANGRPVRDGGGITPDIVTVPDSLPSLFTYLSSSDALRNYCSNYQNHHRSIARPSTFSLSDQEYNDFQQFLKKENFTYDTQSKAALNILRSIAAAEGYERMAKDELNALEKKLSHNFAYDFDYWRKDIKSLVESELVTRYYYQKGVAEYNLRNDKDFKLALKVLCDDAHYHQLLAPKKY</sequence>
<name>A0A7W5UIP2_9BACT</name>
<dbReference type="InterPro" id="IPR036034">
    <property type="entry name" value="PDZ_sf"/>
</dbReference>
<organism evidence="7 8">
    <name type="scientific">Alloprevotella rava</name>
    <dbReference type="NCBI Taxonomy" id="671218"/>
    <lineage>
        <taxon>Bacteria</taxon>
        <taxon>Pseudomonadati</taxon>
        <taxon>Bacteroidota</taxon>
        <taxon>Bacteroidia</taxon>
        <taxon>Bacteroidales</taxon>
        <taxon>Prevotellaceae</taxon>
        <taxon>Alloprevotella</taxon>
    </lineage>
</organism>
<dbReference type="GO" id="GO:0007165">
    <property type="term" value="P:signal transduction"/>
    <property type="evidence" value="ECO:0007669"/>
    <property type="project" value="TreeGrafter"/>
</dbReference>
<keyword evidence="4 5" id="KW-0720">Serine protease</keyword>
<dbReference type="Gene3D" id="3.30.750.44">
    <property type="match status" value="1"/>
</dbReference>
<dbReference type="InterPro" id="IPR041489">
    <property type="entry name" value="PDZ_6"/>
</dbReference>
<dbReference type="SUPFAM" id="SSF50156">
    <property type="entry name" value="PDZ domain-like"/>
    <property type="match status" value="1"/>
</dbReference>
<dbReference type="RefSeq" id="WP_183694478.1">
    <property type="nucleotide sequence ID" value="NZ_JACICA010000002.1"/>
</dbReference>
<dbReference type="SMART" id="SM00228">
    <property type="entry name" value="PDZ"/>
    <property type="match status" value="1"/>
</dbReference>
<feature type="domain" description="PDZ" evidence="6">
    <location>
        <begin position="79"/>
        <end position="135"/>
    </location>
</feature>
<gene>
    <name evidence="7" type="ORF">FHS60_000504</name>
</gene>
<keyword evidence="3 5" id="KW-0378">Hydrolase</keyword>
<evidence type="ECO:0000256" key="3">
    <source>
        <dbReference type="ARBA" id="ARBA00022801"/>
    </source>
</evidence>
<dbReference type="InterPro" id="IPR029045">
    <property type="entry name" value="ClpP/crotonase-like_dom_sf"/>
</dbReference>
<evidence type="ECO:0000259" key="6">
    <source>
        <dbReference type="PROSITE" id="PS50106"/>
    </source>
</evidence>
<dbReference type="NCBIfam" id="TIGR00225">
    <property type="entry name" value="prc"/>
    <property type="match status" value="1"/>
</dbReference>
<reference evidence="7 8" key="1">
    <citation type="submission" date="2020-08" db="EMBL/GenBank/DDBJ databases">
        <title>Genomic Encyclopedia of Type Strains, Phase IV (KMG-IV): sequencing the most valuable type-strain genomes for metagenomic binning, comparative biology and taxonomic classification.</title>
        <authorList>
            <person name="Goeker M."/>
        </authorList>
    </citation>
    <scope>NUCLEOTIDE SEQUENCE [LARGE SCALE GENOMIC DNA]</scope>
    <source>
        <strain evidence="7 8">DSM 22548</strain>
    </source>
</reference>
<dbReference type="Pfam" id="PF03572">
    <property type="entry name" value="Peptidase_S41"/>
    <property type="match status" value="1"/>
</dbReference>
<dbReference type="EC" id="3.4.21.102" evidence="7"/>
<dbReference type="InterPro" id="IPR005151">
    <property type="entry name" value="Tail-specific_protease"/>
</dbReference>
<dbReference type="InterPro" id="IPR001478">
    <property type="entry name" value="PDZ"/>
</dbReference>
<dbReference type="Pfam" id="PF17820">
    <property type="entry name" value="PDZ_6"/>
    <property type="match status" value="1"/>
</dbReference>
<dbReference type="EMBL" id="JACICA010000002">
    <property type="protein sequence ID" value="MBB3702051.1"/>
    <property type="molecule type" value="Genomic_DNA"/>
</dbReference>
<evidence type="ECO:0000256" key="5">
    <source>
        <dbReference type="RuleBase" id="RU004404"/>
    </source>
</evidence>
<dbReference type="Gene3D" id="3.90.226.10">
    <property type="entry name" value="2-enoyl-CoA Hydratase, Chain A, domain 1"/>
    <property type="match status" value="1"/>
</dbReference>
<keyword evidence="2 5" id="KW-0645">Protease</keyword>
<protein>
    <submittedName>
        <fullName evidence="7">Carboxyl-terminal processing protease</fullName>
        <ecNumber evidence="7">3.4.21.102</ecNumber>
    </submittedName>
</protein>
<dbReference type="PANTHER" id="PTHR32060">
    <property type="entry name" value="TAIL-SPECIFIC PROTEASE"/>
    <property type="match status" value="1"/>
</dbReference>
<evidence type="ECO:0000313" key="7">
    <source>
        <dbReference type="EMBL" id="MBB3702051.1"/>
    </source>
</evidence>